<dbReference type="EMBL" id="BPLQ01009453">
    <property type="protein sequence ID" value="GIY44091.1"/>
    <property type="molecule type" value="Genomic_DNA"/>
</dbReference>
<dbReference type="AlphaFoldDB" id="A0AAV4TF89"/>
<proteinExistence type="predicted"/>
<comment type="caution">
    <text evidence="1">The sequence shown here is derived from an EMBL/GenBank/DDBJ whole genome shotgun (WGS) entry which is preliminary data.</text>
</comment>
<accession>A0AAV4TF89</accession>
<protein>
    <submittedName>
        <fullName evidence="1">Uncharacterized protein</fullName>
    </submittedName>
</protein>
<reference evidence="1 2" key="1">
    <citation type="submission" date="2021-06" db="EMBL/GenBank/DDBJ databases">
        <title>Caerostris darwini draft genome.</title>
        <authorList>
            <person name="Kono N."/>
            <person name="Arakawa K."/>
        </authorList>
    </citation>
    <scope>NUCLEOTIDE SEQUENCE [LARGE SCALE GENOMIC DNA]</scope>
</reference>
<sequence length="192" mass="22103">MQLRLKQNGGGAVHAGVDRDGNHYYQDDCPRSLSIYWNSSPSLSKLSLIHCSKNSYLTKFPYLLELRWSLCHHLLLLPVTIRYWLYNARNFTLHFVSCVVLQGALGRESECGQIRRSEFSSLKRKGENQISVAAAAKQGDKMKIFSTFQKLITRNLERSQPRQKFLHRRSFSRHSPVAKLISKWLDLFCGTG</sequence>
<dbReference type="Proteomes" id="UP001054837">
    <property type="component" value="Unassembled WGS sequence"/>
</dbReference>
<keyword evidence="2" id="KW-1185">Reference proteome</keyword>
<name>A0AAV4TF89_9ARAC</name>
<organism evidence="1 2">
    <name type="scientific">Caerostris darwini</name>
    <dbReference type="NCBI Taxonomy" id="1538125"/>
    <lineage>
        <taxon>Eukaryota</taxon>
        <taxon>Metazoa</taxon>
        <taxon>Ecdysozoa</taxon>
        <taxon>Arthropoda</taxon>
        <taxon>Chelicerata</taxon>
        <taxon>Arachnida</taxon>
        <taxon>Araneae</taxon>
        <taxon>Araneomorphae</taxon>
        <taxon>Entelegynae</taxon>
        <taxon>Araneoidea</taxon>
        <taxon>Araneidae</taxon>
        <taxon>Caerostris</taxon>
    </lineage>
</organism>
<gene>
    <name evidence="1" type="ORF">CDAR_574591</name>
</gene>
<evidence type="ECO:0000313" key="1">
    <source>
        <dbReference type="EMBL" id="GIY44091.1"/>
    </source>
</evidence>
<evidence type="ECO:0000313" key="2">
    <source>
        <dbReference type="Proteomes" id="UP001054837"/>
    </source>
</evidence>